<keyword evidence="1" id="KW-1133">Transmembrane helix</keyword>
<dbReference type="GeneID" id="81477989"/>
<feature type="transmembrane region" description="Helical" evidence="1">
    <location>
        <begin position="16"/>
        <end position="38"/>
    </location>
</feature>
<evidence type="ECO:0000313" key="3">
    <source>
        <dbReference type="Proteomes" id="UP000019147"/>
    </source>
</evidence>
<gene>
    <name evidence="2" type="ORF">M787_001555</name>
</gene>
<dbReference type="STRING" id="1143323.M787_001555"/>
<sequence>MCSSVVSLHNRKKRSFVLVEVLVSLVLFSLLFCTLGFWQRHLLISSKRNEQLYKVFLQENNAYKKLRELFRFTSQFESLSSESLCSVVFDRGVYRDPELAGEVAAILYYNEQFQRLELCIRSLKNQDKMEIFVLLDHVSRVYCTPSFRHLENTDFPDRIGLHIYRNSPNSQRERLLVYQFAVGK</sequence>
<dbReference type="EMBL" id="CP015840">
    <property type="protein sequence ID" value="ANG66007.1"/>
    <property type="molecule type" value="Genomic_DNA"/>
</dbReference>
<proteinExistence type="predicted"/>
<dbReference type="KEGG" id="cgz:M787_001555"/>
<dbReference type="Pfam" id="PF07379">
    <property type="entry name" value="DUF1494"/>
    <property type="match status" value="1"/>
</dbReference>
<dbReference type="Proteomes" id="UP000019147">
    <property type="component" value="Chromosome"/>
</dbReference>
<dbReference type="OrthoDB" id="19066at2"/>
<protein>
    <submittedName>
        <fullName evidence="2">Uncharacterized protein</fullName>
    </submittedName>
</protein>
<organism evidence="2 3">
    <name type="scientific">Chlamydia gallinacea 08-1274/3</name>
    <dbReference type="NCBI Taxonomy" id="1143323"/>
    <lineage>
        <taxon>Bacteria</taxon>
        <taxon>Pseudomonadati</taxon>
        <taxon>Chlamydiota</taxon>
        <taxon>Chlamydiia</taxon>
        <taxon>Chlamydiales</taxon>
        <taxon>Chlamydiaceae</taxon>
        <taxon>Chlamydia/Chlamydophila group</taxon>
        <taxon>Chlamydia</taxon>
    </lineage>
</organism>
<evidence type="ECO:0000256" key="1">
    <source>
        <dbReference type="SAM" id="Phobius"/>
    </source>
</evidence>
<name>A0A173DYM5_9CHLA</name>
<dbReference type="RefSeq" id="WP_021828708.1">
    <property type="nucleotide sequence ID" value="NZ_CP015840.1"/>
</dbReference>
<evidence type="ECO:0000313" key="2">
    <source>
        <dbReference type="EMBL" id="ANG66007.1"/>
    </source>
</evidence>
<dbReference type="AlphaFoldDB" id="A0A173DYM5"/>
<reference evidence="2 3" key="1">
    <citation type="journal article" date="2014" name="Syst. Appl. Microbiol.">
        <title>Evidence for the existence of two new members of the family Chlamydiaceae and proposal of Chlamydia avium sp. nov. and Chlamydia gallinacea sp. nov.</title>
        <authorList>
            <person name="Sachse K."/>
            <person name="Laroucau K."/>
            <person name="Riege K."/>
            <person name="Wehner S."/>
            <person name="Dilcher M."/>
            <person name="Creasy H.H."/>
            <person name="Weidmann M."/>
            <person name="Myers G."/>
            <person name="Vorimore F."/>
            <person name="Vicari N."/>
            <person name="Magnino S."/>
            <person name="Liebler-Tenorio E."/>
            <person name="Ruettger A."/>
            <person name="Bavoil P.M."/>
            <person name="Hufert F.T."/>
            <person name="Rossello-Mora R."/>
            <person name="Marz M."/>
        </authorList>
    </citation>
    <scope>NUCLEOTIDE SEQUENCE [LARGE SCALE GENOMIC DNA]</scope>
    <source>
        <strain evidence="2 3">08-1274/3</strain>
    </source>
</reference>
<accession>A0A173DYM5</accession>
<keyword evidence="1" id="KW-0812">Transmembrane</keyword>
<keyword evidence="1" id="KW-0472">Membrane</keyword>
<dbReference type="InterPro" id="IPR009968">
    <property type="entry name" value="DUF1494"/>
</dbReference>